<evidence type="ECO:0000256" key="2">
    <source>
        <dbReference type="ARBA" id="ARBA00023125"/>
    </source>
</evidence>
<evidence type="ECO:0000256" key="4">
    <source>
        <dbReference type="PROSITE-ProRule" id="PRU00335"/>
    </source>
</evidence>
<dbReference type="GO" id="GO:0003677">
    <property type="term" value="F:DNA binding"/>
    <property type="evidence" value="ECO:0007669"/>
    <property type="project" value="UniProtKB-UniRule"/>
</dbReference>
<dbReference type="InterPro" id="IPR036271">
    <property type="entry name" value="Tet_transcr_reg_TetR-rel_C_sf"/>
</dbReference>
<reference evidence="6 7" key="2">
    <citation type="journal article" date="2018" name="Int. J. Syst. Evol. Microbiol.">
        <title>Burkholderia insecticola sp. nov., a gut symbiotic bacterium of the bean bug Riptortus pedestris.</title>
        <authorList>
            <person name="Takeshita K."/>
            <person name="Tamaki H."/>
            <person name="Ohbayashi T."/>
            <person name="Meng X.-Y."/>
            <person name="Sone T."/>
            <person name="Mitani Y."/>
            <person name="Peeters C."/>
            <person name="Kikuchi Y."/>
            <person name="Vandamme P."/>
        </authorList>
    </citation>
    <scope>NUCLEOTIDE SEQUENCE [LARGE SCALE GENOMIC DNA]</scope>
    <source>
        <strain evidence="6">RPE64</strain>
    </source>
</reference>
<dbReference type="InterPro" id="IPR001647">
    <property type="entry name" value="HTH_TetR"/>
</dbReference>
<dbReference type="Gene3D" id="1.10.357.10">
    <property type="entry name" value="Tetracycline Repressor, domain 2"/>
    <property type="match status" value="1"/>
</dbReference>
<accession>R4X242</accession>
<dbReference type="AlphaFoldDB" id="R4X242"/>
<proteinExistence type="predicted"/>
<name>R4X242_9BURK</name>
<dbReference type="HOGENOM" id="CLU_069356_28_0_4"/>
<dbReference type="PANTHER" id="PTHR47506">
    <property type="entry name" value="TRANSCRIPTIONAL REGULATORY PROTEIN"/>
    <property type="match status" value="1"/>
</dbReference>
<evidence type="ECO:0000313" key="6">
    <source>
        <dbReference type="EMBL" id="BAN26506.1"/>
    </source>
</evidence>
<feature type="DNA-binding region" description="H-T-H motif" evidence="4">
    <location>
        <begin position="39"/>
        <end position="58"/>
    </location>
</feature>
<evidence type="ECO:0000259" key="5">
    <source>
        <dbReference type="PROSITE" id="PS50977"/>
    </source>
</evidence>
<dbReference type="SUPFAM" id="SSF48498">
    <property type="entry name" value="Tetracyclin repressor-like, C-terminal domain"/>
    <property type="match status" value="1"/>
</dbReference>
<keyword evidence="7" id="KW-1185">Reference proteome</keyword>
<evidence type="ECO:0000256" key="3">
    <source>
        <dbReference type="ARBA" id="ARBA00023163"/>
    </source>
</evidence>
<dbReference type="InterPro" id="IPR009057">
    <property type="entry name" value="Homeodomain-like_sf"/>
</dbReference>
<protein>
    <submittedName>
        <fullName evidence="6">Regulatory protein TetR</fullName>
    </submittedName>
</protein>
<sequence>MAEMFMVQRGRPRAFDRDAAIISAMHLFWEHGYESTSLSQLKAAIGGGISAPSFYAAFESKEALYKEALERYMEIYGKVTRSLYDPSLSPREGVFLALLRSARMQIESGHPKGCMVALGVVGASSTGSEAVTQLLREVRSRTRAGFRACVARGIESGELRSSTDPASLSNAFDCFFQGLSVLARDRVRHAVIEKAVTDAMGMWDAAVGAADA</sequence>
<reference evidence="6 7" key="1">
    <citation type="journal article" date="2013" name="Genome Announc.">
        <title>Complete Genome Sequence of Burkholderia sp. Strain RPE64, Bacterial Symbiont of the Bean Bug Riptortus pedestris.</title>
        <authorList>
            <person name="Shibata T.F."/>
            <person name="Maeda T."/>
            <person name="Nikoh N."/>
            <person name="Yamaguchi K."/>
            <person name="Oshima K."/>
            <person name="Hattori M."/>
            <person name="Nishiyama T."/>
            <person name="Hasebe M."/>
            <person name="Fukatsu T."/>
            <person name="Kikuchi Y."/>
            <person name="Shigenobu S."/>
        </authorList>
    </citation>
    <scope>NUCLEOTIDE SEQUENCE [LARGE SCALE GENOMIC DNA]</scope>
</reference>
<keyword evidence="2 4" id="KW-0238">DNA-binding</keyword>
<dbReference type="PROSITE" id="PS50977">
    <property type="entry name" value="HTH_TETR_2"/>
    <property type="match status" value="1"/>
</dbReference>
<organism evidence="6 7">
    <name type="scientific">Caballeronia insecticola</name>
    <dbReference type="NCBI Taxonomy" id="758793"/>
    <lineage>
        <taxon>Bacteria</taxon>
        <taxon>Pseudomonadati</taxon>
        <taxon>Pseudomonadota</taxon>
        <taxon>Betaproteobacteria</taxon>
        <taxon>Burkholderiales</taxon>
        <taxon>Burkholderiaceae</taxon>
        <taxon>Caballeronia</taxon>
    </lineage>
</organism>
<gene>
    <name evidence="6" type="ORF">BRPE64_CCDS04230</name>
</gene>
<keyword evidence="1" id="KW-0805">Transcription regulation</keyword>
<dbReference type="STRING" id="758793.BRPE64_CCDS04230"/>
<dbReference type="Pfam" id="PF16925">
    <property type="entry name" value="TetR_C_13"/>
    <property type="match status" value="1"/>
</dbReference>
<keyword evidence="3" id="KW-0804">Transcription</keyword>
<dbReference type="Gene3D" id="1.10.10.60">
    <property type="entry name" value="Homeodomain-like"/>
    <property type="match status" value="1"/>
</dbReference>
<dbReference type="KEGG" id="buo:BRPE64_CCDS04230"/>
<dbReference type="PANTHER" id="PTHR47506:SF1">
    <property type="entry name" value="HTH-TYPE TRANSCRIPTIONAL REGULATOR YJDC"/>
    <property type="match status" value="1"/>
</dbReference>
<dbReference type="InterPro" id="IPR011075">
    <property type="entry name" value="TetR_C"/>
</dbReference>
<dbReference type="EMBL" id="AP013060">
    <property type="protein sequence ID" value="BAN26506.1"/>
    <property type="molecule type" value="Genomic_DNA"/>
</dbReference>
<dbReference type="Pfam" id="PF00440">
    <property type="entry name" value="TetR_N"/>
    <property type="match status" value="1"/>
</dbReference>
<dbReference type="SUPFAM" id="SSF46689">
    <property type="entry name" value="Homeodomain-like"/>
    <property type="match status" value="1"/>
</dbReference>
<evidence type="ECO:0000313" key="7">
    <source>
        <dbReference type="Proteomes" id="UP000013966"/>
    </source>
</evidence>
<feature type="domain" description="HTH tetR-type" evidence="5">
    <location>
        <begin position="14"/>
        <end position="76"/>
    </location>
</feature>
<evidence type="ECO:0000256" key="1">
    <source>
        <dbReference type="ARBA" id="ARBA00023015"/>
    </source>
</evidence>
<dbReference type="Proteomes" id="UP000013966">
    <property type="component" value="Chromosome 3"/>
</dbReference>